<reference evidence="1" key="2">
    <citation type="submission" date="2019-01" db="EMBL/GenBank/DDBJ databases">
        <authorList>
            <consortium name="NCBI Pathogen Detection Project"/>
        </authorList>
    </citation>
    <scope>NUCLEOTIDE SEQUENCE</scope>
    <source>
        <strain evidence="1">BCW_3452</strain>
    </source>
</reference>
<accession>A0A8H9N5A2</accession>
<dbReference type="Proteomes" id="UP000863257">
    <property type="component" value="Unassembled WGS sequence"/>
</dbReference>
<organism evidence="1">
    <name type="scientific">Vibrio vulnificus</name>
    <dbReference type="NCBI Taxonomy" id="672"/>
    <lineage>
        <taxon>Bacteria</taxon>
        <taxon>Pseudomonadati</taxon>
        <taxon>Pseudomonadota</taxon>
        <taxon>Gammaproteobacteria</taxon>
        <taxon>Vibrionales</taxon>
        <taxon>Vibrionaceae</taxon>
        <taxon>Vibrio</taxon>
    </lineage>
</organism>
<sequence>MKDLYSKGFLKSLVSKRIVPLSEQVGEVAIDLLLTDELIKSIPILGPALRLIEAGNDIRAYAFAKKVSMFLFELDTLSIEQREKFVAQTESSVSKSQELGEAILFTLDALSSADAAKYLGRSFKLYIDGSLTKESFDIYSHLVSNLTPHVIQHLHYAYQNAWSSGFSGDSMYYLASLGLIDMNVVPKHDGNNIKFMQHPSCNEFGRLFYKRVILGESLPT</sequence>
<evidence type="ECO:0000313" key="1">
    <source>
        <dbReference type="EMBL" id="HAS8543032.1"/>
    </source>
</evidence>
<dbReference type="EMBL" id="DACRBY010000090">
    <property type="protein sequence ID" value="HAS8543032.1"/>
    <property type="molecule type" value="Genomic_DNA"/>
</dbReference>
<name>A0A8H9N5A2_VIBVL</name>
<proteinExistence type="predicted"/>
<protein>
    <submittedName>
        <fullName evidence="1">Uncharacterized protein</fullName>
    </submittedName>
</protein>
<dbReference type="RefSeq" id="WP_046267896.1">
    <property type="nucleotide sequence ID" value="NZ_JAERHF010000046.1"/>
</dbReference>
<gene>
    <name evidence="1" type="ORF">I7730_25130</name>
</gene>
<reference evidence="1" key="1">
    <citation type="journal article" date="2018" name="Genome Biol.">
        <title>SKESA: strategic k-mer extension for scrupulous assemblies.</title>
        <authorList>
            <person name="Souvorov A."/>
            <person name="Agarwala R."/>
            <person name="Lipman D.J."/>
        </authorList>
    </citation>
    <scope>NUCLEOTIDE SEQUENCE</scope>
    <source>
        <strain evidence="1">BCW_3452</strain>
    </source>
</reference>
<dbReference type="AlphaFoldDB" id="A0A8H9N5A2"/>
<comment type="caution">
    <text evidence="1">The sequence shown here is derived from an EMBL/GenBank/DDBJ whole genome shotgun (WGS) entry which is preliminary data.</text>
</comment>